<proteinExistence type="predicted"/>
<gene>
    <name evidence="3" type="ORF">C6P99_24640</name>
</gene>
<organism evidence="3 4">
    <name type="scientific">Burkholderia multivorans</name>
    <dbReference type="NCBI Taxonomy" id="87883"/>
    <lineage>
        <taxon>Bacteria</taxon>
        <taxon>Pseudomonadati</taxon>
        <taxon>Pseudomonadota</taxon>
        <taxon>Betaproteobacteria</taxon>
        <taxon>Burkholderiales</taxon>
        <taxon>Burkholderiaceae</taxon>
        <taxon>Burkholderia</taxon>
        <taxon>Burkholderia cepacia complex</taxon>
    </lineage>
</organism>
<evidence type="ECO:0000259" key="2">
    <source>
        <dbReference type="Pfam" id="PF14355"/>
    </source>
</evidence>
<evidence type="ECO:0000313" key="3">
    <source>
        <dbReference type="EMBL" id="PRE42275.1"/>
    </source>
</evidence>
<dbReference type="InterPro" id="IPR026001">
    <property type="entry name" value="Abi-like_C"/>
</dbReference>
<dbReference type="AlphaFoldDB" id="A0AB37APN0"/>
<dbReference type="Proteomes" id="UP000237811">
    <property type="component" value="Unassembled WGS sequence"/>
</dbReference>
<evidence type="ECO:0000313" key="4">
    <source>
        <dbReference type="Proteomes" id="UP000237811"/>
    </source>
</evidence>
<reference evidence="3 4" key="1">
    <citation type="submission" date="2018-03" db="EMBL/GenBank/DDBJ databases">
        <authorList>
            <person name="Nguyen K."/>
            <person name="Fouts D."/>
            <person name="Sutton G."/>
        </authorList>
    </citation>
    <scope>NUCLEOTIDE SEQUENCE [LARGE SCALE GENOMIC DNA]</scope>
    <source>
        <strain evidence="3 4">AU14328</strain>
    </source>
</reference>
<keyword evidence="1" id="KW-0175">Coiled coil</keyword>
<comment type="caution">
    <text evidence="3">The sequence shown here is derived from an EMBL/GenBank/DDBJ whole genome shotgun (WGS) entry which is preliminary data.</text>
</comment>
<dbReference type="RefSeq" id="WP_105778065.1">
    <property type="nucleotide sequence ID" value="NZ_JAHPOL010000008.1"/>
</dbReference>
<dbReference type="Pfam" id="PF14355">
    <property type="entry name" value="Abi_C"/>
    <property type="match status" value="1"/>
</dbReference>
<name>A0AB37APN0_9BURK</name>
<feature type="coiled-coil region" evidence="1">
    <location>
        <begin position="14"/>
        <end position="41"/>
    </location>
</feature>
<dbReference type="EMBL" id="PVFR01000076">
    <property type="protein sequence ID" value="PRE42275.1"/>
    <property type="molecule type" value="Genomic_DNA"/>
</dbReference>
<evidence type="ECO:0000256" key="1">
    <source>
        <dbReference type="SAM" id="Coils"/>
    </source>
</evidence>
<accession>A0AB37APN0</accession>
<protein>
    <recommendedName>
        <fullName evidence="2">Abortive infection protein-like C-terminal domain-containing protein</fullName>
    </recommendedName>
</protein>
<sequence>MTNKPTIAALAAQNKQFVAKKAALYEKAARLERDLNEAFGETSIFGTSIDRMLDFTEEAEGTYGCLAYNGRELLVLHRHTGEDQYADAHGLSDDERGYSPRALVNCPPKWLDRLLSADLLESLFASLGAALNERENQVDQSHEALDAILAADSAEIQAQMTASLTALNSEAVAKNWQAALDATHLDTADALTRATTMLESVCTAILIERGVPLPTDKSLSPLLKECIKQLDLPKLPDLRNDLKKLLGGVTSICAGAAALRTHFGTAHGAQSHFAPLDAAFGVLAKNTCAAAAIFLIDQHKHCADPASKDAEH</sequence>
<feature type="domain" description="Abortive infection protein-like C-terminal" evidence="2">
    <location>
        <begin position="221"/>
        <end position="297"/>
    </location>
</feature>